<keyword evidence="2" id="KW-1185">Reference proteome</keyword>
<dbReference type="Proteomes" id="UP001623232">
    <property type="component" value="Plasmid unnamed5"/>
</dbReference>
<gene>
    <name evidence="1" type="ORF">QEZ52_23235</name>
</gene>
<evidence type="ECO:0000313" key="1">
    <source>
        <dbReference type="EMBL" id="WZK91627.1"/>
    </source>
</evidence>
<dbReference type="EMBL" id="CP123588">
    <property type="protein sequence ID" value="WZK91627.1"/>
    <property type="molecule type" value="Genomic_DNA"/>
</dbReference>
<name>A0ABZ2Y1W4_9RHOB</name>
<protein>
    <submittedName>
        <fullName evidence="1">Uncharacterized protein</fullName>
    </submittedName>
</protein>
<geneLocation type="plasmid" evidence="1 2">
    <name>unnamed5</name>
</geneLocation>
<evidence type="ECO:0000313" key="2">
    <source>
        <dbReference type="Proteomes" id="UP001623232"/>
    </source>
</evidence>
<sequence length="77" mass="8546">MNEDKVEGVAIANLIAADERSVVGWVYRWSTGALAVMWDARGPQRVARCQPDLNDAEKREIDFVGLTRIEAKSGGRE</sequence>
<reference evidence="1 2" key="1">
    <citation type="submission" date="2023-04" db="EMBL/GenBank/DDBJ databases">
        <title>Complete genome sequence of Alisedimentitalea scapharcae.</title>
        <authorList>
            <person name="Rong J.-C."/>
            <person name="Yi M.-L."/>
            <person name="Zhao Q."/>
        </authorList>
    </citation>
    <scope>NUCLEOTIDE SEQUENCE [LARGE SCALE GENOMIC DNA]</scope>
    <source>
        <strain evidence="1 2">KCTC 42119</strain>
        <plasmid evidence="1 2">unnamed5</plasmid>
    </source>
</reference>
<keyword evidence="1" id="KW-0614">Plasmid</keyword>
<accession>A0ABZ2Y1W4</accession>
<organism evidence="1 2">
    <name type="scientific">Aliisedimentitalea scapharcae</name>
    <dbReference type="NCBI Taxonomy" id="1524259"/>
    <lineage>
        <taxon>Bacteria</taxon>
        <taxon>Pseudomonadati</taxon>
        <taxon>Pseudomonadota</taxon>
        <taxon>Alphaproteobacteria</taxon>
        <taxon>Rhodobacterales</taxon>
        <taxon>Roseobacteraceae</taxon>
        <taxon>Aliisedimentitalea</taxon>
    </lineage>
</organism>
<proteinExistence type="predicted"/>
<dbReference type="RefSeq" id="WP_316300526.1">
    <property type="nucleotide sequence ID" value="NZ_CP123588.1"/>
</dbReference>